<dbReference type="Proteomes" id="UP000694388">
    <property type="component" value="Unplaced"/>
</dbReference>
<dbReference type="PANTHER" id="PTHR15690:SF0">
    <property type="entry name" value="NUCLEAR RECEPTOR COACTIVATOR 6"/>
    <property type="match status" value="1"/>
</dbReference>
<dbReference type="GO" id="GO:0005667">
    <property type="term" value="C:transcription regulator complex"/>
    <property type="evidence" value="ECO:0007669"/>
    <property type="project" value="TreeGrafter"/>
</dbReference>
<reference evidence="3" key="2">
    <citation type="submission" date="2025-09" db="UniProtKB">
        <authorList>
            <consortium name="Ensembl"/>
        </authorList>
    </citation>
    <scope>IDENTIFICATION</scope>
</reference>
<evidence type="ECO:0000313" key="3">
    <source>
        <dbReference type="Ensembl" id="ENSEBUP00000021398.1"/>
    </source>
</evidence>
<feature type="chain" id="PRO_5034459759" description="Nuclear receptor coactivator 6 TRADD-N domain-containing protein" evidence="1">
    <location>
        <begin position="18"/>
        <end position="87"/>
    </location>
</feature>
<proteinExistence type="predicted"/>
<evidence type="ECO:0000259" key="2">
    <source>
        <dbReference type="Pfam" id="PF13820"/>
    </source>
</evidence>
<dbReference type="AlphaFoldDB" id="A0A8C4QVZ5"/>
<keyword evidence="1" id="KW-0732">Signal</keyword>
<dbReference type="Ensembl" id="ENSEBUT00000021975.1">
    <property type="protein sequence ID" value="ENSEBUP00000021398.1"/>
    <property type="gene ID" value="ENSEBUG00000013219.1"/>
</dbReference>
<dbReference type="InterPro" id="IPR032715">
    <property type="entry name" value="NCOA6_TRADD-N"/>
</dbReference>
<organism evidence="3 4">
    <name type="scientific">Eptatretus burgeri</name>
    <name type="common">Inshore hagfish</name>
    <dbReference type="NCBI Taxonomy" id="7764"/>
    <lineage>
        <taxon>Eukaryota</taxon>
        <taxon>Metazoa</taxon>
        <taxon>Chordata</taxon>
        <taxon>Craniata</taxon>
        <taxon>Vertebrata</taxon>
        <taxon>Cyclostomata</taxon>
        <taxon>Myxini</taxon>
        <taxon>Myxiniformes</taxon>
        <taxon>Myxinidae</taxon>
        <taxon>Eptatretinae</taxon>
        <taxon>Eptatretus</taxon>
    </lineage>
</organism>
<evidence type="ECO:0000256" key="1">
    <source>
        <dbReference type="SAM" id="SignalP"/>
    </source>
</evidence>
<reference evidence="3" key="1">
    <citation type="submission" date="2025-08" db="UniProtKB">
        <authorList>
            <consortium name="Ensembl"/>
        </authorList>
    </citation>
    <scope>IDENTIFICATION</scope>
</reference>
<protein>
    <recommendedName>
        <fullName evidence="2">Nuclear receptor coactivator 6 TRADD-N domain-containing protein</fullName>
    </recommendedName>
</protein>
<dbReference type="Pfam" id="PF13820">
    <property type="entry name" value="NCOA6_TRADD-N"/>
    <property type="match status" value="1"/>
</dbReference>
<sequence length="87" mass="9641">MFKVVLVLCALFSFSCGEELELCSVDPWNSVRVTFSLPRDAAQRLWLLAQSKQQQLRDLGILSVQIEGTEDNVGTCGVQETRAQAVP</sequence>
<dbReference type="GO" id="GO:0035097">
    <property type="term" value="C:histone methyltransferase complex"/>
    <property type="evidence" value="ECO:0007669"/>
    <property type="project" value="TreeGrafter"/>
</dbReference>
<name>A0A8C4QVZ5_EPTBU</name>
<evidence type="ECO:0000313" key="4">
    <source>
        <dbReference type="Proteomes" id="UP000694388"/>
    </source>
</evidence>
<accession>A0A8C4QVZ5</accession>
<dbReference type="InterPro" id="IPR026638">
    <property type="entry name" value="NCOA6"/>
</dbReference>
<feature type="domain" description="Nuclear receptor coactivator 6 TRADD-N" evidence="2">
    <location>
        <begin position="18"/>
        <end position="69"/>
    </location>
</feature>
<feature type="signal peptide" evidence="1">
    <location>
        <begin position="1"/>
        <end position="17"/>
    </location>
</feature>
<dbReference type="PROSITE" id="PS51257">
    <property type="entry name" value="PROKAR_LIPOPROTEIN"/>
    <property type="match status" value="1"/>
</dbReference>
<keyword evidence="4" id="KW-1185">Reference proteome</keyword>
<dbReference type="GO" id="GO:0045944">
    <property type="term" value="P:positive regulation of transcription by RNA polymerase II"/>
    <property type="evidence" value="ECO:0007669"/>
    <property type="project" value="TreeGrafter"/>
</dbReference>
<dbReference type="GO" id="GO:0003713">
    <property type="term" value="F:transcription coactivator activity"/>
    <property type="evidence" value="ECO:0007669"/>
    <property type="project" value="InterPro"/>
</dbReference>
<dbReference type="PANTHER" id="PTHR15690">
    <property type="entry name" value="NUCLEAR RECEPTOR COACTIVATOR 6"/>
    <property type="match status" value="1"/>
</dbReference>